<evidence type="ECO:0000313" key="3">
    <source>
        <dbReference type="Proteomes" id="UP000002725"/>
    </source>
</evidence>
<reference evidence="2" key="1">
    <citation type="submission" date="2008-06" db="EMBL/GenBank/DDBJ databases">
        <title>Complete sequence of chromosome of Prosthecochloris aestuarii DSM 271.</title>
        <authorList>
            <consortium name="US DOE Joint Genome Institute"/>
            <person name="Lucas S."/>
            <person name="Copeland A."/>
            <person name="Lapidus A."/>
            <person name="Glavina del Rio T."/>
            <person name="Dalin E."/>
            <person name="Tice H."/>
            <person name="Bruce D."/>
            <person name="Goodwin L."/>
            <person name="Pitluck S."/>
            <person name="Schmutz J."/>
            <person name="Larimer F."/>
            <person name="Land M."/>
            <person name="Hauser L."/>
            <person name="Kyrpides N."/>
            <person name="Anderson I."/>
            <person name="Liu Z."/>
            <person name="Li T."/>
            <person name="Zhao F."/>
            <person name="Overmann J."/>
            <person name="Bryant D.A."/>
            <person name="Richardson P."/>
        </authorList>
    </citation>
    <scope>NUCLEOTIDE SEQUENCE [LARGE SCALE GENOMIC DNA]</scope>
    <source>
        <strain evidence="2">DSM 271</strain>
    </source>
</reference>
<gene>
    <name evidence="2" type="ordered locus">Paes_1194</name>
</gene>
<name>B4S836_PROA2</name>
<sequence length="114" mass="13064">MKVIRFFLHSLSLTALLFCFGCSESADRALDEADLHFAGFYADYLVQSGVDEPSSEQVAYLDFDTLDSLLGNHELSINQFNQLTRRYQNDPLLWKNVLQQVRRNLEQKSSGEGR</sequence>
<protein>
    <recommendedName>
        <fullName evidence="4">DUF4296 domain-containing protein</fullName>
    </recommendedName>
</protein>
<organism evidence="2 3">
    <name type="scientific">Prosthecochloris aestuarii (strain DSM 271 / SK 413)</name>
    <dbReference type="NCBI Taxonomy" id="290512"/>
    <lineage>
        <taxon>Bacteria</taxon>
        <taxon>Pseudomonadati</taxon>
        <taxon>Chlorobiota</taxon>
        <taxon>Chlorobiia</taxon>
        <taxon>Chlorobiales</taxon>
        <taxon>Chlorobiaceae</taxon>
        <taxon>Prosthecochloris</taxon>
    </lineage>
</organism>
<accession>B4S836</accession>
<dbReference type="eggNOG" id="ENOG502ZM57">
    <property type="taxonomic scope" value="Bacteria"/>
</dbReference>
<keyword evidence="1" id="KW-0732">Signal</keyword>
<dbReference type="EMBL" id="CP001108">
    <property type="protein sequence ID" value="ACF46223.1"/>
    <property type="molecule type" value="Genomic_DNA"/>
</dbReference>
<keyword evidence="3" id="KW-1185">Reference proteome</keyword>
<evidence type="ECO:0000256" key="1">
    <source>
        <dbReference type="SAM" id="SignalP"/>
    </source>
</evidence>
<feature type="signal peptide" evidence="1">
    <location>
        <begin position="1"/>
        <end position="28"/>
    </location>
</feature>
<proteinExistence type="predicted"/>
<dbReference type="STRING" id="290512.Paes_1194"/>
<feature type="chain" id="PRO_5002822653" description="DUF4296 domain-containing protein" evidence="1">
    <location>
        <begin position="29"/>
        <end position="114"/>
    </location>
</feature>
<evidence type="ECO:0008006" key="4">
    <source>
        <dbReference type="Google" id="ProtNLM"/>
    </source>
</evidence>
<dbReference type="HOGENOM" id="CLU_160673_0_0_10"/>
<dbReference type="Proteomes" id="UP000002725">
    <property type="component" value="Chromosome"/>
</dbReference>
<dbReference type="AlphaFoldDB" id="B4S836"/>
<evidence type="ECO:0000313" key="2">
    <source>
        <dbReference type="EMBL" id="ACF46223.1"/>
    </source>
</evidence>
<dbReference type="KEGG" id="paa:Paes_1194"/>